<comment type="caution">
    <text evidence="1">The sequence shown here is derived from an EMBL/GenBank/DDBJ whole genome shotgun (WGS) entry which is preliminary data.</text>
</comment>
<keyword evidence="2" id="KW-1185">Reference proteome</keyword>
<dbReference type="EMBL" id="CAJVQB010001018">
    <property type="protein sequence ID" value="CAG8517360.1"/>
    <property type="molecule type" value="Genomic_DNA"/>
</dbReference>
<sequence length="41" mass="4869">MHSLNYVELSTCYNHFQNCMNFLKSDLQISKLDLIYLKDQG</sequence>
<evidence type="ECO:0000313" key="2">
    <source>
        <dbReference type="Proteomes" id="UP000789901"/>
    </source>
</evidence>
<protein>
    <submittedName>
        <fullName evidence="1">21770_t:CDS:1</fullName>
    </submittedName>
</protein>
<gene>
    <name evidence="1" type="ORF">GMARGA_LOCUS2982</name>
</gene>
<accession>A0ABM8W3S0</accession>
<name>A0ABM8W3S0_GIGMA</name>
<evidence type="ECO:0000313" key="1">
    <source>
        <dbReference type="EMBL" id="CAG8517360.1"/>
    </source>
</evidence>
<reference evidence="1 2" key="1">
    <citation type="submission" date="2021-06" db="EMBL/GenBank/DDBJ databases">
        <authorList>
            <person name="Kallberg Y."/>
            <person name="Tangrot J."/>
            <person name="Rosling A."/>
        </authorList>
    </citation>
    <scope>NUCLEOTIDE SEQUENCE [LARGE SCALE GENOMIC DNA]</scope>
    <source>
        <strain evidence="1 2">120-4 pot B 10/14</strain>
    </source>
</reference>
<organism evidence="1 2">
    <name type="scientific">Gigaspora margarita</name>
    <dbReference type="NCBI Taxonomy" id="4874"/>
    <lineage>
        <taxon>Eukaryota</taxon>
        <taxon>Fungi</taxon>
        <taxon>Fungi incertae sedis</taxon>
        <taxon>Mucoromycota</taxon>
        <taxon>Glomeromycotina</taxon>
        <taxon>Glomeromycetes</taxon>
        <taxon>Diversisporales</taxon>
        <taxon>Gigasporaceae</taxon>
        <taxon>Gigaspora</taxon>
    </lineage>
</organism>
<proteinExistence type="predicted"/>
<dbReference type="Proteomes" id="UP000789901">
    <property type="component" value="Unassembled WGS sequence"/>
</dbReference>